<feature type="transmembrane region" description="Helical" evidence="1">
    <location>
        <begin position="207"/>
        <end position="229"/>
    </location>
</feature>
<protein>
    <submittedName>
        <fullName evidence="2">Nucleoside binding-domain containing protein</fullName>
    </submittedName>
</protein>
<organism evidence="2">
    <name type="scientific">hydrothermal vent metagenome</name>
    <dbReference type="NCBI Taxonomy" id="652676"/>
    <lineage>
        <taxon>unclassified sequences</taxon>
        <taxon>metagenomes</taxon>
        <taxon>ecological metagenomes</taxon>
    </lineage>
</organism>
<feature type="transmembrane region" description="Helical" evidence="1">
    <location>
        <begin position="119"/>
        <end position="142"/>
    </location>
</feature>
<keyword evidence="1" id="KW-0812">Transmembrane</keyword>
<dbReference type="AlphaFoldDB" id="A0A1W1D8Q9"/>
<proteinExistence type="predicted"/>
<evidence type="ECO:0000313" key="2">
    <source>
        <dbReference type="EMBL" id="SFV76816.1"/>
    </source>
</evidence>
<feature type="transmembrane region" description="Helical" evidence="1">
    <location>
        <begin position="268"/>
        <end position="290"/>
    </location>
</feature>
<keyword evidence="1" id="KW-1133">Transmembrane helix</keyword>
<keyword evidence="1" id="KW-0472">Membrane</keyword>
<gene>
    <name evidence="2" type="ORF">MNB_SUP05-10-71</name>
</gene>
<feature type="transmembrane region" description="Helical" evidence="1">
    <location>
        <begin position="241"/>
        <end position="262"/>
    </location>
</feature>
<name>A0A1W1D8Q9_9ZZZZ</name>
<evidence type="ECO:0000256" key="1">
    <source>
        <dbReference type="SAM" id="Phobius"/>
    </source>
</evidence>
<feature type="transmembrane region" description="Helical" evidence="1">
    <location>
        <begin position="88"/>
        <end position="107"/>
    </location>
</feature>
<accession>A0A1W1D8Q9</accession>
<feature type="transmembrane region" description="Helical" evidence="1">
    <location>
        <begin position="175"/>
        <end position="195"/>
    </location>
</feature>
<reference evidence="2" key="1">
    <citation type="submission" date="2016-10" db="EMBL/GenBank/DDBJ databases">
        <authorList>
            <person name="de Groot N.N."/>
        </authorList>
    </citation>
    <scope>NUCLEOTIDE SEQUENCE</scope>
</reference>
<dbReference type="EMBL" id="FPHQ01000140">
    <property type="protein sequence ID" value="SFV76816.1"/>
    <property type="molecule type" value="Genomic_DNA"/>
</dbReference>
<sequence length="295" mass="32903">MIFDTRAFIDSSISTAKIILGTVIPYFLLAELLLYFELMPIIAQVFTPFTTLLNLPPEAALALASGVFLNLYAAIAFASPLGLSVYDWTVLGLFLGVLHSIPVESAIMKKLGISWIKSISFRLVMAFVVLTPLLIIPTEILFDNPNEVANALYQITSITPTNFIDFLLQKIYESILLSIEIIILVSLVIFIITLIKGLNFLQKFDHHLSTIMALITGVLIGITYGAGVLLKEAQYMSKQQVVSVCYFLMVAHAIIEDTLLFVFFGADIFLLISIRLFFATFVFFVISIYYKIGRT</sequence>
<feature type="transmembrane region" description="Helical" evidence="1">
    <location>
        <begin position="60"/>
        <end position="82"/>
    </location>
</feature>